<reference evidence="2" key="1">
    <citation type="submission" date="2017-08" db="EMBL/GenBank/DDBJ databases">
        <authorList>
            <person name="de Groot N.N."/>
        </authorList>
    </citation>
    <scope>NUCLEOTIDE SEQUENCE [LARGE SCALE GENOMIC DNA]</scope>
</reference>
<keyword evidence="2" id="KW-1185">Reference proteome</keyword>
<dbReference type="Proteomes" id="UP000231419">
    <property type="component" value="Segment"/>
</dbReference>
<proteinExistence type="predicted"/>
<dbReference type="EMBL" id="MF668286">
    <property type="protein sequence ID" value="ASZ75017.1"/>
    <property type="molecule type" value="Genomic_DNA"/>
</dbReference>
<organism evidence="1 2">
    <name type="scientific">Rhodococcus phage Trina</name>
    <dbReference type="NCBI Taxonomy" id="2027905"/>
    <lineage>
        <taxon>Viruses</taxon>
        <taxon>Duplodnaviria</taxon>
        <taxon>Heunggongvirae</taxon>
        <taxon>Uroviricota</taxon>
        <taxon>Caudoviricetes</taxon>
        <taxon>Trinavirus</taxon>
        <taxon>Trinavirus trina</taxon>
    </lineage>
</organism>
<protein>
    <submittedName>
        <fullName evidence="1">Uncharacterized protein</fullName>
    </submittedName>
</protein>
<sequence>MIVVEESKIKQIESALALLKEVDLIYTQSEITIMRWIEQQRSAAAEQERQRLERGKAMYQAYCKELNVSYPSVERAWALMHKNKRQAWMVAAEYAAHWKAAE</sequence>
<name>A0A2D1AEA3_9CAUD</name>
<evidence type="ECO:0000313" key="2">
    <source>
        <dbReference type="Proteomes" id="UP000231419"/>
    </source>
</evidence>
<accession>A0A2D1AEA3</accession>
<evidence type="ECO:0000313" key="1">
    <source>
        <dbReference type="EMBL" id="ASZ75017.1"/>
    </source>
</evidence>
<gene>
    <name evidence="1" type="ORF">SEA_TRINA_238</name>
</gene>